<dbReference type="AlphaFoldDB" id="A0A5L4VIB6"/>
<reference evidence="2" key="1">
    <citation type="submission" date="2018-08" db="EMBL/GenBank/DDBJ databases">
        <authorList>
            <consortium name="PulseNet: The National Subtyping Network for Foodborne Disease Surveillance"/>
            <person name="Tarr C.L."/>
            <person name="Trees E."/>
            <person name="Katz L.S."/>
            <person name="Carleton-Romer H.A."/>
            <person name="Stroika S."/>
            <person name="Kucerova Z."/>
            <person name="Roache K.F."/>
            <person name="Sabol A.L."/>
            <person name="Besser J."/>
            <person name="Gerner-Smidt P."/>
        </authorList>
    </citation>
    <scope>NUCLEOTIDE SEQUENCE</scope>
    <source>
        <strain evidence="2">PNUSAC005770</strain>
    </source>
</reference>
<gene>
    <name evidence="2" type="ORF">D0B03_07440</name>
</gene>
<accession>A0A5L4VIB6</accession>
<feature type="domain" description="N-terminal" evidence="1">
    <location>
        <begin position="57"/>
        <end position="119"/>
    </location>
</feature>
<proteinExistence type="predicted"/>
<protein>
    <submittedName>
        <fullName evidence="2">DUF1738 domain-containing protein</fullName>
    </submittedName>
</protein>
<name>A0A5L4VIB6_CAMUP</name>
<dbReference type="EMBL" id="AACSBQ010000033">
    <property type="protein sequence ID" value="EAL8904132.1"/>
    <property type="molecule type" value="Genomic_DNA"/>
</dbReference>
<sequence>MAKKAQKITQNEEQTIGVKWDEMTNAQKNESIIRSYSAKIGLLNKIAREENKPELAFWNKNTNLEELDKTAPYSPATGKVYENTTAIMLRAEMALKGYESNTFLTMEEANKMGATLKKELDENGKEKLTANGKTAYVKGVKIPYIEKGKWVPQVDKNGNTVQVQAKDKEGKLKFDENGKPIMRDLKEFIPHKEPIIETTTLYHSSQFNNLDPSKFKAKDMNKVHQKREYFAKNPEALNKTEMVNSLTINSKIIEKLNNFLKSFKAGKNYEVVKQFKDKNLFKTLDMKAKKQSSISM</sequence>
<evidence type="ECO:0000259" key="1">
    <source>
        <dbReference type="Pfam" id="PF08401"/>
    </source>
</evidence>
<dbReference type="GO" id="GO:0003697">
    <property type="term" value="F:single-stranded DNA binding"/>
    <property type="evidence" value="ECO:0007669"/>
    <property type="project" value="InterPro"/>
</dbReference>
<comment type="caution">
    <text evidence="2">The sequence shown here is derived from an EMBL/GenBank/DDBJ whole genome shotgun (WGS) entry which is preliminary data.</text>
</comment>
<evidence type="ECO:0000313" key="2">
    <source>
        <dbReference type="EMBL" id="EAL8904132.1"/>
    </source>
</evidence>
<dbReference type="InterPro" id="IPR013610">
    <property type="entry name" value="ArdC_N"/>
</dbReference>
<organism evidence="2">
    <name type="scientific">Campylobacter upsaliensis</name>
    <dbReference type="NCBI Taxonomy" id="28080"/>
    <lineage>
        <taxon>Bacteria</taxon>
        <taxon>Pseudomonadati</taxon>
        <taxon>Campylobacterota</taxon>
        <taxon>Epsilonproteobacteria</taxon>
        <taxon>Campylobacterales</taxon>
        <taxon>Campylobacteraceae</taxon>
        <taxon>Campylobacter</taxon>
    </lineage>
</organism>
<dbReference type="Pfam" id="PF08401">
    <property type="entry name" value="ArdcN"/>
    <property type="match status" value="1"/>
</dbReference>